<dbReference type="RefSeq" id="WP_212216373.1">
    <property type="nucleotide sequence ID" value="NZ_JAGUCO010000008.1"/>
</dbReference>
<name>A0ABS5JW53_9BACT</name>
<dbReference type="EMBL" id="JAGUCO010000008">
    <property type="protein sequence ID" value="MBS2099130.1"/>
    <property type="molecule type" value="Genomic_DNA"/>
</dbReference>
<proteinExistence type="predicted"/>
<protein>
    <submittedName>
        <fullName evidence="1">Uncharacterized protein</fullName>
    </submittedName>
</protein>
<evidence type="ECO:0000313" key="2">
    <source>
        <dbReference type="Proteomes" id="UP000708576"/>
    </source>
</evidence>
<keyword evidence="2" id="KW-1185">Reference proteome</keyword>
<evidence type="ECO:0000313" key="1">
    <source>
        <dbReference type="EMBL" id="MBS2099130.1"/>
    </source>
</evidence>
<dbReference type="Proteomes" id="UP000708576">
    <property type="component" value="Unassembled WGS sequence"/>
</dbReference>
<accession>A0ABS5JW53</accession>
<sequence>MGVDNYPNCNPVYGLSELIDQKMRKLDTIDKNKYARFYKETCEEVRELEYHADGLSSLTDFDAFVTIQKAIHSQRSEGSSVLVVKIPLTHTPINNQIALLDLTEGRQHD</sequence>
<reference evidence="1 2" key="1">
    <citation type="journal article" date="2015" name="Int. J. Syst. Evol. Microbiol.">
        <title>Carboxylicivirga linearis sp. nov., isolated from a sea cucumber culture pond.</title>
        <authorList>
            <person name="Wang F.Q."/>
            <person name="Zhou Y.X."/>
            <person name="Lin X.Z."/>
            <person name="Chen G.J."/>
            <person name="Du Z.J."/>
        </authorList>
    </citation>
    <scope>NUCLEOTIDE SEQUENCE [LARGE SCALE GENOMIC DNA]</scope>
    <source>
        <strain evidence="1 2">FB218</strain>
    </source>
</reference>
<comment type="caution">
    <text evidence="1">The sequence shown here is derived from an EMBL/GenBank/DDBJ whole genome shotgun (WGS) entry which is preliminary data.</text>
</comment>
<organism evidence="1 2">
    <name type="scientific">Carboxylicivirga linearis</name>
    <dbReference type="NCBI Taxonomy" id="1628157"/>
    <lineage>
        <taxon>Bacteria</taxon>
        <taxon>Pseudomonadati</taxon>
        <taxon>Bacteroidota</taxon>
        <taxon>Bacteroidia</taxon>
        <taxon>Marinilabiliales</taxon>
        <taxon>Marinilabiliaceae</taxon>
        <taxon>Carboxylicivirga</taxon>
    </lineage>
</organism>
<gene>
    <name evidence="1" type="ORF">KEM10_12635</name>
</gene>